<dbReference type="InParanoid" id="A0A3P8X3H7"/>
<evidence type="ECO:0000313" key="2">
    <source>
        <dbReference type="Proteomes" id="UP000265120"/>
    </source>
</evidence>
<accession>A0A3P8X3H7</accession>
<evidence type="ECO:0000313" key="1">
    <source>
        <dbReference type="Ensembl" id="ENSCSEP00000032251.1"/>
    </source>
</evidence>
<proteinExistence type="predicted"/>
<dbReference type="FunCoup" id="A0A3P8X3H7">
    <property type="interactions" value="1"/>
</dbReference>
<dbReference type="OMA" id="MPRMAFL"/>
<sequence length="76" mass="8807">MFFYIPRLTPGYIRYLQTQAAQTVLQRRESPVMPRMAFLLGFMGIGMSGYSSRQLTLHYKPSSHLFCQWLSTPSTN</sequence>
<reference evidence="1" key="2">
    <citation type="submission" date="2025-08" db="UniProtKB">
        <authorList>
            <consortium name="Ensembl"/>
        </authorList>
    </citation>
    <scope>IDENTIFICATION</scope>
</reference>
<name>A0A3P8X3H7_CYNSE</name>
<dbReference type="AlphaFoldDB" id="A0A3P8X3H7"/>
<dbReference type="GeneTree" id="ENSGT00940000175191"/>
<dbReference type="Proteomes" id="UP000265120">
    <property type="component" value="Chromosome 7"/>
</dbReference>
<keyword evidence="2" id="KW-1185">Reference proteome</keyword>
<organism evidence="1 2">
    <name type="scientific">Cynoglossus semilaevis</name>
    <name type="common">Tongue sole</name>
    <dbReference type="NCBI Taxonomy" id="244447"/>
    <lineage>
        <taxon>Eukaryota</taxon>
        <taxon>Metazoa</taxon>
        <taxon>Chordata</taxon>
        <taxon>Craniata</taxon>
        <taxon>Vertebrata</taxon>
        <taxon>Euteleostomi</taxon>
        <taxon>Actinopterygii</taxon>
        <taxon>Neopterygii</taxon>
        <taxon>Teleostei</taxon>
        <taxon>Neoteleostei</taxon>
        <taxon>Acanthomorphata</taxon>
        <taxon>Carangaria</taxon>
        <taxon>Pleuronectiformes</taxon>
        <taxon>Pleuronectoidei</taxon>
        <taxon>Cynoglossidae</taxon>
        <taxon>Cynoglossinae</taxon>
        <taxon>Cynoglossus</taxon>
    </lineage>
</organism>
<reference evidence="1 2" key="1">
    <citation type="journal article" date="2014" name="Nat. Genet.">
        <title>Whole-genome sequence of a flatfish provides insights into ZW sex chromosome evolution and adaptation to a benthic lifestyle.</title>
        <authorList>
            <person name="Chen S."/>
            <person name="Zhang G."/>
            <person name="Shao C."/>
            <person name="Huang Q."/>
            <person name="Liu G."/>
            <person name="Zhang P."/>
            <person name="Song W."/>
            <person name="An N."/>
            <person name="Chalopin D."/>
            <person name="Volff J.N."/>
            <person name="Hong Y."/>
            <person name="Li Q."/>
            <person name="Sha Z."/>
            <person name="Zhou H."/>
            <person name="Xie M."/>
            <person name="Yu Q."/>
            <person name="Liu Y."/>
            <person name="Xiang H."/>
            <person name="Wang N."/>
            <person name="Wu K."/>
            <person name="Yang C."/>
            <person name="Zhou Q."/>
            <person name="Liao X."/>
            <person name="Yang L."/>
            <person name="Hu Q."/>
            <person name="Zhang J."/>
            <person name="Meng L."/>
            <person name="Jin L."/>
            <person name="Tian Y."/>
            <person name="Lian J."/>
            <person name="Yang J."/>
            <person name="Miao G."/>
            <person name="Liu S."/>
            <person name="Liang Z."/>
            <person name="Yan F."/>
            <person name="Li Y."/>
            <person name="Sun B."/>
            <person name="Zhang H."/>
            <person name="Zhang J."/>
            <person name="Zhu Y."/>
            <person name="Du M."/>
            <person name="Zhao Y."/>
            <person name="Schartl M."/>
            <person name="Tang Q."/>
            <person name="Wang J."/>
        </authorList>
    </citation>
    <scope>NUCLEOTIDE SEQUENCE</scope>
</reference>
<reference evidence="1" key="3">
    <citation type="submission" date="2025-09" db="UniProtKB">
        <authorList>
            <consortium name="Ensembl"/>
        </authorList>
    </citation>
    <scope>IDENTIFICATION</scope>
</reference>
<protein>
    <submittedName>
        <fullName evidence="1">Uncharacterized protein</fullName>
    </submittedName>
</protein>
<dbReference type="Ensembl" id="ENSCSET00000032671.1">
    <property type="protein sequence ID" value="ENSCSEP00000032251.1"/>
    <property type="gene ID" value="ENSCSEG00000020698.1"/>
</dbReference>